<dbReference type="GO" id="GO:0016020">
    <property type="term" value="C:membrane"/>
    <property type="evidence" value="ECO:0007669"/>
    <property type="project" value="UniProtKB-SubCell"/>
</dbReference>
<reference evidence="8" key="3">
    <citation type="submission" date="2025-08" db="UniProtKB">
        <authorList>
            <consortium name="RefSeq"/>
        </authorList>
    </citation>
    <scope>IDENTIFICATION</scope>
    <source>
        <strain evidence="8">17A/GY</strain>
        <tissue evidence="8">Liver</tissue>
    </source>
</reference>
<dbReference type="Pfam" id="PF00822">
    <property type="entry name" value="PMP22_Claudin"/>
    <property type="match status" value="1"/>
</dbReference>
<dbReference type="KEGG" id="cge:118239058"/>
<sequence>MDQNSSGLQSKRTAAPHSRQNKTQDSLKETSNLPDDTQGHQANMQARMPISHPQEHNSRDLSTSTPMTRRVSIQEPPATLFIPRKFSTPASFPYTIPPQRSSTQETQSQSPQLETQDIQSVAYNRWLRSREGSSHYHYHELDILNSQTLCSVQSEISSLHIDTGSHLSLIQPHKPNRKQTRPNVDVPPSITCSPEASVRSFESFVWDSKESLTGLSYYSMSSQSNLGSFFKLSNSSPTTGSSRAQSKRWSLLPMGWKLLLEAKKISRYLSLVLTVAGMLMLNLIALWQPWIHFQVPLVPSWDPTGPKSIPIDTIFFMRCPDISCMNEYDKNAYLLDLAWACLLVSGVMSFCVCMGLISTIFFPSTNMPLMDFSLFICSLMTGISIILAVLFYLMQARKFLQEDMTYTLGSSFYLAWINVFFFFMIGLFSYLNYMNFWSILAVQALWS</sequence>
<evidence type="ECO:0000313" key="7">
    <source>
        <dbReference type="Proteomes" id="UP001108280"/>
    </source>
</evidence>
<dbReference type="RefSeq" id="XP_035316897.1">
    <property type="nucleotide sequence ID" value="XM_035461006.1"/>
</dbReference>
<reference evidence="7" key="1">
    <citation type="journal article" date="2018" name="Biotechnol. Bioeng.">
        <title>A reference genome of the Chinese hamster based on a hybrid assembly strategy.</title>
        <authorList>
            <person name="Rupp O."/>
            <person name="MacDonald M.L."/>
            <person name="Li S."/>
            <person name="Dhiman H."/>
            <person name="Polson S."/>
            <person name="Griep S."/>
            <person name="Heffner K."/>
            <person name="Hernandez I."/>
            <person name="Brinkrolf K."/>
            <person name="Jadhav V."/>
            <person name="Samoudi M."/>
            <person name="Hao H."/>
            <person name="Kingham B."/>
            <person name="Goesmann A."/>
            <person name="Betenbaugh M.J."/>
            <person name="Lewis N.E."/>
            <person name="Borth N."/>
            <person name="Lee K.H."/>
        </authorList>
    </citation>
    <scope>NUCLEOTIDE SEQUENCE [LARGE SCALE GENOMIC DNA]</scope>
    <source>
        <strain evidence="7">17A/GY</strain>
    </source>
</reference>
<dbReference type="RefSeq" id="XP_035302248.1">
    <property type="nucleotide sequence ID" value="XM_035446357.1"/>
</dbReference>
<dbReference type="GeneID" id="118239058"/>
<keyword evidence="4 6" id="KW-0472">Membrane</keyword>
<dbReference type="OrthoDB" id="9628566at2759"/>
<evidence type="ECO:0000256" key="5">
    <source>
        <dbReference type="SAM" id="MobiDB-lite"/>
    </source>
</evidence>
<feature type="region of interest" description="Disordered" evidence="5">
    <location>
        <begin position="1"/>
        <end position="69"/>
    </location>
</feature>
<keyword evidence="7" id="KW-1185">Reference proteome</keyword>
<feature type="transmembrane region" description="Helical" evidence="6">
    <location>
        <begin position="268"/>
        <end position="291"/>
    </location>
</feature>
<proteinExistence type="predicted"/>
<feature type="transmembrane region" description="Helical" evidence="6">
    <location>
        <begin position="374"/>
        <end position="393"/>
    </location>
</feature>
<organism evidence="7 8">
    <name type="scientific">Cricetulus griseus</name>
    <name type="common">Chinese hamster</name>
    <name type="synonym">Cricetulus barabensis griseus</name>
    <dbReference type="NCBI Taxonomy" id="10029"/>
    <lineage>
        <taxon>Eukaryota</taxon>
        <taxon>Metazoa</taxon>
        <taxon>Chordata</taxon>
        <taxon>Craniata</taxon>
        <taxon>Vertebrata</taxon>
        <taxon>Euteleostomi</taxon>
        <taxon>Mammalia</taxon>
        <taxon>Eutheria</taxon>
        <taxon>Euarchontoglires</taxon>
        <taxon>Glires</taxon>
        <taxon>Rodentia</taxon>
        <taxon>Myomorpha</taxon>
        <taxon>Muroidea</taxon>
        <taxon>Cricetidae</taxon>
        <taxon>Cricetinae</taxon>
        <taxon>Cricetulus</taxon>
    </lineage>
</organism>
<accession>A0A9J7H3U5</accession>
<comment type="subcellular location">
    <subcellularLocation>
        <location evidence="1">Membrane</location>
        <topology evidence="1">Multi-pass membrane protein</topology>
    </subcellularLocation>
</comment>
<evidence type="ECO:0000256" key="2">
    <source>
        <dbReference type="ARBA" id="ARBA00022692"/>
    </source>
</evidence>
<reference evidence="7" key="2">
    <citation type="journal article" date="2020" name="Biotechnol. Bioeng.">
        <title>Chromosome-scale scaffolds for the Chinese hamster reference genome assembly to facilitate the study of the CHO epigenome.</title>
        <authorList>
            <person name="Hilliard W."/>
            <person name="MacDonald M."/>
            <person name="Lee K.H."/>
        </authorList>
    </citation>
    <scope>NUCLEOTIDE SEQUENCE [LARGE SCALE GENOMIC DNA]</scope>
    <source>
        <strain evidence="7">17A/GY</strain>
    </source>
</reference>
<evidence type="ECO:0000256" key="4">
    <source>
        <dbReference type="ARBA" id="ARBA00023136"/>
    </source>
</evidence>
<feature type="transmembrane region" description="Helical" evidence="6">
    <location>
        <begin position="413"/>
        <end position="433"/>
    </location>
</feature>
<feature type="compositionally biased region" description="Polar residues" evidence="5">
    <location>
        <begin position="1"/>
        <end position="12"/>
    </location>
</feature>
<dbReference type="AlphaFoldDB" id="A0A9J7H3U5"/>
<evidence type="ECO:0000256" key="1">
    <source>
        <dbReference type="ARBA" id="ARBA00004141"/>
    </source>
</evidence>
<evidence type="ECO:0000256" key="3">
    <source>
        <dbReference type="ARBA" id="ARBA00022989"/>
    </source>
</evidence>
<feature type="compositionally biased region" description="Low complexity" evidence="5">
    <location>
        <begin position="97"/>
        <end position="115"/>
    </location>
</feature>
<keyword evidence="3 6" id="KW-1133">Transmembrane helix</keyword>
<protein>
    <submittedName>
        <fullName evidence="8">Uncharacterized protein LOC118239058 isoform X1</fullName>
    </submittedName>
</protein>
<feature type="region of interest" description="Disordered" evidence="5">
    <location>
        <begin position="89"/>
        <end position="115"/>
    </location>
</feature>
<feature type="compositionally biased region" description="Polar residues" evidence="5">
    <location>
        <begin position="21"/>
        <end position="44"/>
    </location>
</feature>
<evidence type="ECO:0000313" key="8">
    <source>
        <dbReference type="RefSeq" id="XP_035302248.1"/>
    </source>
</evidence>
<feature type="transmembrane region" description="Helical" evidence="6">
    <location>
        <begin position="337"/>
        <end position="362"/>
    </location>
</feature>
<name>A0A9J7H3U5_CRIGR</name>
<keyword evidence="2 6" id="KW-0812">Transmembrane</keyword>
<evidence type="ECO:0000256" key="6">
    <source>
        <dbReference type="SAM" id="Phobius"/>
    </source>
</evidence>
<dbReference type="InterPro" id="IPR004031">
    <property type="entry name" value="PMP22/EMP/MP20/Claudin"/>
</dbReference>
<dbReference type="Proteomes" id="UP001108280">
    <property type="component" value="Chromosome 6"/>
</dbReference>
<gene>
    <name evidence="8" type="primary">LOC118239058</name>
</gene>